<gene>
    <name evidence="3" type="ORF">Acr_11g0008270</name>
</gene>
<accession>A0A7J0FCW9</accession>
<feature type="region of interest" description="Disordered" evidence="1">
    <location>
        <begin position="1"/>
        <end position="36"/>
    </location>
</feature>
<organism evidence="3 4">
    <name type="scientific">Actinidia rufa</name>
    <dbReference type="NCBI Taxonomy" id="165716"/>
    <lineage>
        <taxon>Eukaryota</taxon>
        <taxon>Viridiplantae</taxon>
        <taxon>Streptophyta</taxon>
        <taxon>Embryophyta</taxon>
        <taxon>Tracheophyta</taxon>
        <taxon>Spermatophyta</taxon>
        <taxon>Magnoliopsida</taxon>
        <taxon>eudicotyledons</taxon>
        <taxon>Gunneridae</taxon>
        <taxon>Pentapetalae</taxon>
        <taxon>asterids</taxon>
        <taxon>Ericales</taxon>
        <taxon>Actinidiaceae</taxon>
        <taxon>Actinidia</taxon>
    </lineage>
</organism>
<dbReference type="EMBL" id="BJWL01000011">
    <property type="protein sequence ID" value="GFY96521.1"/>
    <property type="molecule type" value="Genomic_DNA"/>
</dbReference>
<dbReference type="Pfam" id="PF23030">
    <property type="entry name" value="SCAF11-like_C"/>
    <property type="match status" value="1"/>
</dbReference>
<evidence type="ECO:0000259" key="2">
    <source>
        <dbReference type="Pfam" id="PF23030"/>
    </source>
</evidence>
<feature type="domain" description="SFR19-like C-terminal" evidence="2">
    <location>
        <begin position="247"/>
        <end position="305"/>
    </location>
</feature>
<dbReference type="PANTHER" id="PTHR36886:SF8">
    <property type="entry name" value="ZINC FINGER CCCH DOMAIN-CONTAINING PROTEIN 38"/>
    <property type="match status" value="1"/>
</dbReference>
<dbReference type="AlphaFoldDB" id="A0A7J0FCW9"/>
<dbReference type="InterPro" id="IPR057031">
    <property type="entry name" value="SFR19-like_C"/>
</dbReference>
<evidence type="ECO:0000313" key="3">
    <source>
        <dbReference type="EMBL" id="GFY96521.1"/>
    </source>
</evidence>
<dbReference type="InterPro" id="IPR052650">
    <property type="entry name" value="Zinc_finger_CCCH"/>
</dbReference>
<name>A0A7J0FCW9_9ERIC</name>
<reference evidence="3 4" key="1">
    <citation type="submission" date="2019-07" db="EMBL/GenBank/DDBJ databases">
        <title>De Novo Assembly of kiwifruit Actinidia rufa.</title>
        <authorList>
            <person name="Sugita-Konishi S."/>
            <person name="Sato K."/>
            <person name="Mori E."/>
            <person name="Abe Y."/>
            <person name="Kisaki G."/>
            <person name="Hamano K."/>
            <person name="Suezawa K."/>
            <person name="Otani M."/>
            <person name="Fukuda T."/>
            <person name="Manabe T."/>
            <person name="Gomi K."/>
            <person name="Tabuchi M."/>
            <person name="Akimitsu K."/>
            <person name="Kataoka I."/>
        </authorList>
    </citation>
    <scope>NUCLEOTIDE SEQUENCE [LARGE SCALE GENOMIC DNA]</scope>
    <source>
        <strain evidence="4">cv. Fuchu</strain>
    </source>
</reference>
<evidence type="ECO:0000256" key="1">
    <source>
        <dbReference type="SAM" id="MobiDB-lite"/>
    </source>
</evidence>
<feature type="compositionally biased region" description="Low complexity" evidence="1">
    <location>
        <begin position="21"/>
        <end position="30"/>
    </location>
</feature>
<sequence length="430" mass="48155">MLLVRSPPSSAVGFDSGELPKNGGNKNNNGRSPDLKQQKPVANLCWWNQSKSAHDFRNHSNGHDIDLNGPAQQNNSSSNLQNQMQNQHGESVKTMVNCAMPQDVANGEQAAQLTNFPASLMQIFGNGQLPQLYAALNPQTSVDSVLSLPHSASLPPPITSMDAQLDPAAMWQKQYDPIADSVDINKPGNDLKQQKAVANLVLEENSKSIPEKWKQEQESICARIVDANTKIVDGTIGKDEKAMRLFKNALVDFVKELLKPKWKEGQMSREVHKAIVKKVVDKVTSTIQGANIPKTQEIIDQYLAYSKPMLNILVEGSPLPVLLLTTDYTFQLVNLFDKLLPPSFLPMVYVYSCTNMIGIRDYRTFMQEKIFELLKKQKQRAHDVPPKQFQDFVKRLDEDLFRNASAKEQYFLPGDSGESFACFDQTFSNE</sequence>
<dbReference type="OrthoDB" id="1935339at2759"/>
<feature type="compositionally biased region" description="Basic and acidic residues" evidence="1">
    <location>
        <begin position="55"/>
        <end position="66"/>
    </location>
</feature>
<feature type="compositionally biased region" description="Low complexity" evidence="1">
    <location>
        <begin position="72"/>
        <end position="87"/>
    </location>
</feature>
<proteinExistence type="predicted"/>
<comment type="caution">
    <text evidence="3">The sequence shown here is derived from an EMBL/GenBank/DDBJ whole genome shotgun (WGS) entry which is preliminary data.</text>
</comment>
<feature type="region of interest" description="Disordered" evidence="1">
    <location>
        <begin position="55"/>
        <end position="88"/>
    </location>
</feature>
<protein>
    <recommendedName>
        <fullName evidence="2">SFR19-like C-terminal domain-containing protein</fullName>
    </recommendedName>
</protein>
<dbReference type="PANTHER" id="PTHR36886">
    <property type="entry name" value="PROTEIN FRIGIDA-ESSENTIAL 1"/>
    <property type="match status" value="1"/>
</dbReference>
<evidence type="ECO:0000313" key="4">
    <source>
        <dbReference type="Proteomes" id="UP000585474"/>
    </source>
</evidence>
<keyword evidence="4" id="KW-1185">Reference proteome</keyword>
<dbReference type="Proteomes" id="UP000585474">
    <property type="component" value="Unassembled WGS sequence"/>
</dbReference>